<dbReference type="KEGG" id="tvr:TVD_06885"/>
<dbReference type="PANTHER" id="PTHR33121">
    <property type="entry name" value="CYCLIC DI-GMP PHOSPHODIESTERASE PDEF"/>
    <property type="match status" value="1"/>
</dbReference>
<dbReference type="PATRIC" id="fig|106634.4.peg.1409"/>
<reference evidence="5 6" key="1">
    <citation type="submission" date="2015-04" db="EMBL/GenBank/DDBJ databases">
        <title>Complete Sequence for the Genome of the Thioalkalivibrio versutus D301.</title>
        <authorList>
            <person name="Mu T."/>
            <person name="Zhou J."/>
            <person name="Xu X."/>
        </authorList>
    </citation>
    <scope>NUCLEOTIDE SEQUENCE [LARGE SCALE GENOMIC DNA]</scope>
    <source>
        <strain evidence="5 6">D301</strain>
    </source>
</reference>
<keyword evidence="2" id="KW-1133">Transmembrane helix</keyword>
<dbReference type="Proteomes" id="UP000064201">
    <property type="component" value="Chromosome"/>
</dbReference>
<dbReference type="Gene3D" id="3.30.70.270">
    <property type="match status" value="1"/>
</dbReference>
<dbReference type="GO" id="GO:0071111">
    <property type="term" value="F:cyclic-guanylate-specific phosphodiesterase activity"/>
    <property type="evidence" value="ECO:0007669"/>
    <property type="project" value="InterPro"/>
</dbReference>
<evidence type="ECO:0000313" key="6">
    <source>
        <dbReference type="Proteomes" id="UP000064201"/>
    </source>
</evidence>
<dbReference type="InterPro" id="IPR050706">
    <property type="entry name" value="Cyclic-di-GMP_PDE-like"/>
</dbReference>
<dbReference type="NCBIfam" id="TIGR00254">
    <property type="entry name" value="GGDEF"/>
    <property type="match status" value="1"/>
</dbReference>
<accession>A0A0G3G1L5</accession>
<dbReference type="OrthoDB" id="9813913at2"/>
<dbReference type="Pfam" id="PF00563">
    <property type="entry name" value="EAL"/>
    <property type="match status" value="1"/>
</dbReference>
<evidence type="ECO:0008006" key="7">
    <source>
        <dbReference type="Google" id="ProtNLM"/>
    </source>
</evidence>
<organism evidence="5 6">
    <name type="scientific">Thioalkalivibrio versutus</name>
    <dbReference type="NCBI Taxonomy" id="106634"/>
    <lineage>
        <taxon>Bacteria</taxon>
        <taxon>Pseudomonadati</taxon>
        <taxon>Pseudomonadota</taxon>
        <taxon>Gammaproteobacteria</taxon>
        <taxon>Chromatiales</taxon>
        <taxon>Ectothiorhodospiraceae</taxon>
        <taxon>Thioalkalivibrio</taxon>
    </lineage>
</organism>
<dbReference type="PANTHER" id="PTHR33121:SF79">
    <property type="entry name" value="CYCLIC DI-GMP PHOSPHODIESTERASE PDED-RELATED"/>
    <property type="match status" value="1"/>
</dbReference>
<name>A0A0G3G1L5_9GAMM</name>
<dbReference type="CDD" id="cd01949">
    <property type="entry name" value="GGDEF"/>
    <property type="match status" value="1"/>
</dbReference>
<dbReference type="RefSeq" id="WP_047251176.1">
    <property type="nucleotide sequence ID" value="NZ_CP011367.1"/>
</dbReference>
<dbReference type="Gene3D" id="3.20.20.450">
    <property type="entry name" value="EAL domain"/>
    <property type="match status" value="1"/>
</dbReference>
<dbReference type="InterPro" id="IPR043128">
    <property type="entry name" value="Rev_trsase/Diguanyl_cyclase"/>
</dbReference>
<feature type="transmembrane region" description="Helical" evidence="2">
    <location>
        <begin position="12"/>
        <end position="33"/>
    </location>
</feature>
<keyword evidence="2" id="KW-0812">Transmembrane</keyword>
<evidence type="ECO:0000313" key="5">
    <source>
        <dbReference type="EMBL" id="AKJ95100.1"/>
    </source>
</evidence>
<dbReference type="STRING" id="106634.TVD_06885"/>
<dbReference type="SUPFAM" id="SSF55073">
    <property type="entry name" value="Nucleotide cyclase"/>
    <property type="match status" value="1"/>
</dbReference>
<sequence>MISGRTPSITHYALLLAAIALVTLASFGLYTWYKVDQLRGEIQESGREAARQELAGTLEHVLTQAAEQASRFARWEEVRQQLGTPHYYAYWKNHRMHQAGILTDRILDAGIYDHQGMTLPGSDSDHLPGRLELPPPAPRAVRGDTEPFLMVIEPIPAPDAAQSPPGFVGLKSRFLDALREGRVYRHVDPESIRFDLGERNVIPARELLQHAQFDLRPNPMADQVEDLLSGAVVNLGAILGVITLVLFSTLAYLIVRPLRDISGHVDRLRESAGGLVLKRVGGLLPVAETEKIRESLNSYQARLQDVHSSLKAKNREFWRIAHHDALTGVRNRRAFDEYWDTLPRLAARHSYPVCFALFDINHFKAINDSYGHQTGDAVLQSVARSIDEVLRDGEHLFRIGGDEFAALLLDCDESGAQRLGERCQERIRATDFTQYGVREPIKISIGLAVAPGNDAPAMQALQWQADVAMYKAKRPGSSPVVLFTPELEKDTQSLYSNWINNAVYEAITRGTGIRMAYQPVVALNEHHPSYVEALLRIEHQGEVIGPADIFPVVEARRLEVDLDRAVLTRILGDLRASLIPPEVGISINLSGPTIVNAGLTQWLEAFVPFLQDRPIILEVTETALITEIGLATENLQRLRQKGFLVALDDFGSGYSSIRYLASMPVDTVKFDITLIRSLDVPDQHHILEGLVQMIRDVGYTTVAEGIETAEQLSRVHALKFDFAQGYHLGHPAPVSQGLPRVLQAHAGISRM</sequence>
<dbReference type="SUPFAM" id="SSF141868">
    <property type="entry name" value="EAL domain-like"/>
    <property type="match status" value="1"/>
</dbReference>
<dbReference type="CDD" id="cd01948">
    <property type="entry name" value="EAL"/>
    <property type="match status" value="1"/>
</dbReference>
<dbReference type="FunFam" id="3.30.70.270:FF:000001">
    <property type="entry name" value="Diguanylate cyclase domain protein"/>
    <property type="match status" value="1"/>
</dbReference>
<dbReference type="PROSITE" id="PS50887">
    <property type="entry name" value="GGDEF"/>
    <property type="match status" value="1"/>
</dbReference>
<protein>
    <recommendedName>
        <fullName evidence="7">GGDEF-domain containing protein</fullName>
    </recommendedName>
</protein>
<dbReference type="InterPro" id="IPR029787">
    <property type="entry name" value="Nucleotide_cyclase"/>
</dbReference>
<proteinExistence type="predicted"/>
<feature type="domain" description="EAL" evidence="3">
    <location>
        <begin position="496"/>
        <end position="745"/>
    </location>
</feature>
<comment type="cofactor">
    <cofactor evidence="1">
        <name>Mg(2+)</name>
        <dbReference type="ChEBI" id="CHEBI:18420"/>
    </cofactor>
</comment>
<gene>
    <name evidence="5" type="ORF">TVD_06885</name>
</gene>
<evidence type="ECO:0000256" key="2">
    <source>
        <dbReference type="SAM" id="Phobius"/>
    </source>
</evidence>
<dbReference type="PROSITE" id="PS50883">
    <property type="entry name" value="EAL"/>
    <property type="match status" value="1"/>
</dbReference>
<keyword evidence="2" id="KW-0472">Membrane</keyword>
<evidence type="ECO:0000259" key="4">
    <source>
        <dbReference type="PROSITE" id="PS50887"/>
    </source>
</evidence>
<dbReference type="SMART" id="SM00052">
    <property type="entry name" value="EAL"/>
    <property type="match status" value="1"/>
</dbReference>
<evidence type="ECO:0000256" key="1">
    <source>
        <dbReference type="ARBA" id="ARBA00001946"/>
    </source>
</evidence>
<feature type="domain" description="GGDEF" evidence="4">
    <location>
        <begin position="351"/>
        <end position="485"/>
    </location>
</feature>
<dbReference type="InterPro" id="IPR035919">
    <property type="entry name" value="EAL_sf"/>
</dbReference>
<dbReference type="AlphaFoldDB" id="A0A0G3G1L5"/>
<dbReference type="SMART" id="SM00267">
    <property type="entry name" value="GGDEF"/>
    <property type="match status" value="1"/>
</dbReference>
<feature type="transmembrane region" description="Helical" evidence="2">
    <location>
        <begin position="227"/>
        <end position="255"/>
    </location>
</feature>
<dbReference type="EMBL" id="CP011367">
    <property type="protein sequence ID" value="AKJ95100.1"/>
    <property type="molecule type" value="Genomic_DNA"/>
</dbReference>
<evidence type="ECO:0000259" key="3">
    <source>
        <dbReference type="PROSITE" id="PS50883"/>
    </source>
</evidence>
<dbReference type="InterPro" id="IPR001633">
    <property type="entry name" value="EAL_dom"/>
</dbReference>
<dbReference type="Pfam" id="PF00990">
    <property type="entry name" value="GGDEF"/>
    <property type="match status" value="1"/>
</dbReference>
<keyword evidence="6" id="KW-1185">Reference proteome</keyword>
<dbReference type="InterPro" id="IPR000160">
    <property type="entry name" value="GGDEF_dom"/>
</dbReference>